<reference evidence="2" key="1">
    <citation type="submission" date="2016-07" db="EMBL/GenBank/DDBJ databases">
        <title>Frankia sp. NRRL B-16219 Genome sequencing.</title>
        <authorList>
            <person name="Ghodhbane-Gtari F."/>
            <person name="Swanson E."/>
            <person name="Gueddou A."/>
            <person name="Louati M."/>
            <person name="Nouioui I."/>
            <person name="Hezbri K."/>
            <person name="Abebe-Akele F."/>
            <person name="Simpson S."/>
            <person name="Morris K."/>
            <person name="Thomas K."/>
            <person name="Gtari M."/>
            <person name="Tisa L.S."/>
        </authorList>
    </citation>
    <scope>NUCLEOTIDE SEQUENCE [LARGE SCALE GENOMIC DNA]</scope>
    <source>
        <strain evidence="2">NRRL B-16219</strain>
    </source>
</reference>
<gene>
    <name evidence="1" type="ORF">BBK14_31850</name>
</gene>
<dbReference type="InterPro" id="IPR036038">
    <property type="entry name" value="Aminotransferase-like"/>
</dbReference>
<dbReference type="Pfam" id="PF01063">
    <property type="entry name" value="Aminotran_4"/>
    <property type="match status" value="1"/>
</dbReference>
<dbReference type="SUPFAM" id="SSF56752">
    <property type="entry name" value="D-aminoacid aminotransferase-like PLP-dependent enzymes"/>
    <property type="match status" value="1"/>
</dbReference>
<dbReference type="InterPro" id="IPR043132">
    <property type="entry name" value="BCAT-like_C"/>
</dbReference>
<dbReference type="InterPro" id="IPR043131">
    <property type="entry name" value="BCAT-like_N"/>
</dbReference>
<evidence type="ECO:0000313" key="1">
    <source>
        <dbReference type="EMBL" id="OHV42629.1"/>
    </source>
</evidence>
<keyword evidence="1" id="KW-0808">Transferase</keyword>
<dbReference type="EMBL" id="MAXA01000044">
    <property type="protein sequence ID" value="OHV42629.1"/>
    <property type="molecule type" value="Genomic_DNA"/>
</dbReference>
<dbReference type="GO" id="GO:0008483">
    <property type="term" value="F:transaminase activity"/>
    <property type="evidence" value="ECO:0007669"/>
    <property type="project" value="UniProtKB-KW"/>
</dbReference>
<dbReference type="Gene3D" id="3.30.470.10">
    <property type="match status" value="1"/>
</dbReference>
<evidence type="ECO:0000313" key="2">
    <source>
        <dbReference type="Proteomes" id="UP000179769"/>
    </source>
</evidence>
<proteinExistence type="predicted"/>
<keyword evidence="1" id="KW-0032">Aminotransferase</keyword>
<comment type="caution">
    <text evidence="1">The sequence shown here is derived from an EMBL/GenBank/DDBJ whole genome shotgun (WGS) entry which is preliminary data.</text>
</comment>
<name>A0A1S1RA57_9ACTN</name>
<organism evidence="1 2">
    <name type="scientific">Parafrankia soli</name>
    <dbReference type="NCBI Taxonomy" id="2599596"/>
    <lineage>
        <taxon>Bacteria</taxon>
        <taxon>Bacillati</taxon>
        <taxon>Actinomycetota</taxon>
        <taxon>Actinomycetes</taxon>
        <taxon>Frankiales</taxon>
        <taxon>Frankiaceae</taxon>
        <taxon>Parafrankia</taxon>
    </lineage>
</organism>
<dbReference type="NCBIfam" id="NF006734">
    <property type="entry name" value="PRK09266.1"/>
    <property type="match status" value="1"/>
</dbReference>
<sequence length="311" mass="32818">MGSVDMTPLTHVEVDGHPAGVDDLRHLALANDGHLTTMQVRAGRVRGLALHLRRLDRANQELYGTYLDGGLVRDRIRHALATTPAPHGPAESGDATVRTVVFPTGTGSVSILVSIGPPAEPAAGPLRLCSLRYQRPFPHIKHVGSFGQIHFGRLARGRGFDDALLVTGEGLVCETTVANIGFVTASPARVIWPDGPSLVGVTMALLDERLRPGATAEPVAHQVPAAATAVTAPATATIVPAAAAGEERGPLLESRREPVRLADVGHFRAAFVANARGIVPVDRIDTTPVPVNETVLAALRRAYASVPWDEI</sequence>
<protein>
    <submittedName>
        <fullName evidence="1">Aminotransferase class IV</fullName>
    </submittedName>
</protein>
<accession>A0A1S1RA57</accession>
<dbReference type="AlphaFoldDB" id="A0A1S1RA57"/>
<dbReference type="Gene3D" id="3.20.10.10">
    <property type="entry name" value="D-amino Acid Aminotransferase, subunit A, domain 2"/>
    <property type="match status" value="1"/>
</dbReference>
<dbReference type="Proteomes" id="UP000179769">
    <property type="component" value="Unassembled WGS sequence"/>
</dbReference>
<dbReference type="InterPro" id="IPR001544">
    <property type="entry name" value="Aminotrans_IV"/>
</dbReference>
<keyword evidence="2" id="KW-1185">Reference proteome</keyword>
<dbReference type="OrthoDB" id="8912228at2"/>